<sequence length="97" mass="10637">MLSSLQECDTIRERLAGYALNSLVKEEAGAVTAHLATCSACHAEHECLAAVAPHLIPLREALADESQRRKHGRHRPERITSLTLSQWVNSKALVAAR</sequence>
<dbReference type="Gene3D" id="1.10.10.1320">
    <property type="entry name" value="Anti-sigma factor, zinc-finger domain"/>
    <property type="match status" value="1"/>
</dbReference>
<gene>
    <name evidence="4" type="ORF">ABT404_19040</name>
</gene>
<dbReference type="Pfam" id="PF13490">
    <property type="entry name" value="zf-HC2"/>
    <property type="match status" value="1"/>
</dbReference>
<keyword evidence="1" id="KW-0805">Transcription regulation</keyword>
<keyword evidence="5" id="KW-1185">Reference proteome</keyword>
<dbReference type="RefSeq" id="WP_350782432.1">
    <property type="nucleotide sequence ID" value="NZ_JBEPEK010000124.1"/>
</dbReference>
<proteinExistence type="predicted"/>
<dbReference type="EMBL" id="JBEPEK010000124">
    <property type="protein sequence ID" value="MER7181548.1"/>
    <property type="molecule type" value="Genomic_DNA"/>
</dbReference>
<organism evidence="4 5">
    <name type="scientific">Streptomyces hyaluromycini</name>
    <dbReference type="NCBI Taxonomy" id="1377993"/>
    <lineage>
        <taxon>Bacteria</taxon>
        <taxon>Bacillati</taxon>
        <taxon>Actinomycetota</taxon>
        <taxon>Actinomycetes</taxon>
        <taxon>Kitasatosporales</taxon>
        <taxon>Streptomycetaceae</taxon>
        <taxon>Streptomyces</taxon>
    </lineage>
</organism>
<evidence type="ECO:0000259" key="3">
    <source>
        <dbReference type="Pfam" id="PF13490"/>
    </source>
</evidence>
<evidence type="ECO:0000313" key="4">
    <source>
        <dbReference type="EMBL" id="MER7181548.1"/>
    </source>
</evidence>
<dbReference type="InterPro" id="IPR027383">
    <property type="entry name" value="Znf_put"/>
</dbReference>
<keyword evidence="2" id="KW-0804">Transcription</keyword>
<comment type="caution">
    <text evidence="4">The sequence shown here is derived from an EMBL/GenBank/DDBJ whole genome shotgun (WGS) entry which is preliminary data.</text>
</comment>
<accession>A0ABV1WXQ1</accession>
<evidence type="ECO:0000256" key="2">
    <source>
        <dbReference type="ARBA" id="ARBA00023163"/>
    </source>
</evidence>
<dbReference type="InterPro" id="IPR041916">
    <property type="entry name" value="Anti_sigma_zinc_sf"/>
</dbReference>
<protein>
    <submittedName>
        <fullName evidence="4">Zf-HC2 domain-containing protein</fullName>
    </submittedName>
</protein>
<feature type="domain" description="Putative zinc-finger" evidence="3">
    <location>
        <begin position="8"/>
        <end position="42"/>
    </location>
</feature>
<dbReference type="Proteomes" id="UP001474181">
    <property type="component" value="Unassembled WGS sequence"/>
</dbReference>
<evidence type="ECO:0000313" key="5">
    <source>
        <dbReference type="Proteomes" id="UP001474181"/>
    </source>
</evidence>
<name>A0ABV1WXQ1_9ACTN</name>
<reference evidence="4 5" key="1">
    <citation type="submission" date="2024-06" db="EMBL/GenBank/DDBJ databases">
        <title>The Natural Products Discovery Center: Release of the First 8490 Sequenced Strains for Exploring Actinobacteria Biosynthetic Diversity.</title>
        <authorList>
            <person name="Kalkreuter E."/>
            <person name="Kautsar S.A."/>
            <person name="Yang D."/>
            <person name="Bader C.D."/>
            <person name="Teijaro C.N."/>
            <person name="Fluegel L."/>
            <person name="Davis C.M."/>
            <person name="Simpson J.R."/>
            <person name="Lauterbach L."/>
            <person name="Steele A.D."/>
            <person name="Gui C."/>
            <person name="Meng S."/>
            <person name="Li G."/>
            <person name="Viehrig K."/>
            <person name="Ye F."/>
            <person name="Su P."/>
            <person name="Kiefer A.F."/>
            <person name="Nichols A."/>
            <person name="Cepeda A.J."/>
            <person name="Yan W."/>
            <person name="Fan B."/>
            <person name="Jiang Y."/>
            <person name="Adhikari A."/>
            <person name="Zheng C.-J."/>
            <person name="Schuster L."/>
            <person name="Cowan T.M."/>
            <person name="Smanski M.J."/>
            <person name="Chevrette M.G."/>
            <person name="De Carvalho L.P.S."/>
            <person name="Shen B."/>
        </authorList>
    </citation>
    <scope>NUCLEOTIDE SEQUENCE [LARGE SCALE GENOMIC DNA]</scope>
    <source>
        <strain evidence="4 5">NPDC000234</strain>
    </source>
</reference>
<evidence type="ECO:0000256" key="1">
    <source>
        <dbReference type="ARBA" id="ARBA00023015"/>
    </source>
</evidence>